<dbReference type="RefSeq" id="WP_264775618.1">
    <property type="nucleotide sequence ID" value="NZ_AP026560.1"/>
</dbReference>
<name>A0ABM8AGK7_9DEIO</name>
<reference evidence="1" key="1">
    <citation type="submission" date="2022-07" db="EMBL/GenBank/DDBJ databases">
        <title>Complete Genome Sequence of the Radioresistant Bacterium Deinococcus aetherius ST0316, Isolated from the Air Dust collected in Lower Stratosphere above Japan.</title>
        <authorList>
            <person name="Satoh K."/>
            <person name="Hagiwara K."/>
            <person name="Katsumata K."/>
            <person name="Kubo A."/>
            <person name="Yokobori S."/>
            <person name="Yamagishi A."/>
            <person name="Oono Y."/>
            <person name="Narumi I."/>
        </authorList>
    </citation>
    <scope>NUCLEOTIDE SEQUENCE</scope>
    <source>
        <strain evidence="1">ST0316</strain>
    </source>
</reference>
<proteinExistence type="predicted"/>
<dbReference type="EMBL" id="AP026560">
    <property type="protein sequence ID" value="BDP42943.1"/>
    <property type="molecule type" value="Genomic_DNA"/>
</dbReference>
<dbReference type="Proteomes" id="UP001064971">
    <property type="component" value="Chromosome"/>
</dbReference>
<gene>
    <name evidence="1" type="ORF">DAETH_29120</name>
</gene>
<organism evidence="1 2">
    <name type="scientific">Deinococcus aetherius</name>
    <dbReference type="NCBI Taxonomy" id="200252"/>
    <lineage>
        <taxon>Bacteria</taxon>
        <taxon>Thermotogati</taxon>
        <taxon>Deinococcota</taxon>
        <taxon>Deinococci</taxon>
        <taxon>Deinococcales</taxon>
        <taxon>Deinococcaceae</taxon>
        <taxon>Deinococcus</taxon>
    </lineage>
</organism>
<sequence>MTAPDEVVLEGGEVRSEARFSGALGEAAALEGGLTPSGPPGVGVADVGIDPQGHLTFKLTDGREVDAGMLPGERGGTFSASLAESASVYSVVVALGGALRVADPSDPTHAGRVVGLLTQSGAAGERVQVAVIGALPGWGGPQGLLWVGADGQPRGSPSAGAWRQVVAHSPEPGQIVVQLRPSVLLAP</sequence>
<evidence type="ECO:0000313" key="1">
    <source>
        <dbReference type="EMBL" id="BDP42943.1"/>
    </source>
</evidence>
<accession>A0ABM8AGK7</accession>
<protein>
    <submittedName>
        <fullName evidence="1">Uncharacterized protein</fullName>
    </submittedName>
</protein>
<evidence type="ECO:0000313" key="2">
    <source>
        <dbReference type="Proteomes" id="UP001064971"/>
    </source>
</evidence>
<keyword evidence="2" id="KW-1185">Reference proteome</keyword>